<dbReference type="InterPro" id="IPR037264">
    <property type="entry name" value="TFIID_NTD2_sf"/>
</dbReference>
<dbReference type="Proteomes" id="UP001458880">
    <property type="component" value="Unassembled WGS sequence"/>
</dbReference>
<evidence type="ECO:0000256" key="5">
    <source>
        <dbReference type="ARBA" id="ARBA00023015"/>
    </source>
</evidence>
<dbReference type="SUPFAM" id="SSF50978">
    <property type="entry name" value="WD40 repeat-like"/>
    <property type="match status" value="1"/>
</dbReference>
<dbReference type="PANTHER" id="PTHR19879">
    <property type="entry name" value="TRANSCRIPTION INITIATION FACTOR TFIID"/>
    <property type="match status" value="1"/>
</dbReference>
<reference evidence="10 11" key="1">
    <citation type="journal article" date="2024" name="BMC Genomics">
        <title>De novo assembly and annotation of Popillia japonica's genome with initial clues to its potential as an invasive pest.</title>
        <authorList>
            <person name="Cucini C."/>
            <person name="Boschi S."/>
            <person name="Funari R."/>
            <person name="Cardaioli E."/>
            <person name="Iannotti N."/>
            <person name="Marturano G."/>
            <person name="Paoli F."/>
            <person name="Bruttini M."/>
            <person name="Carapelli A."/>
            <person name="Frati F."/>
            <person name="Nardi F."/>
        </authorList>
    </citation>
    <scope>NUCLEOTIDE SEQUENCE [LARGE SCALE GENOMIC DNA]</scope>
    <source>
        <strain evidence="10">DMR45628</strain>
    </source>
</reference>
<evidence type="ECO:0000313" key="11">
    <source>
        <dbReference type="Proteomes" id="UP001458880"/>
    </source>
</evidence>
<dbReference type="GO" id="GO:0016251">
    <property type="term" value="F:RNA polymerase II general transcription initiation factor activity"/>
    <property type="evidence" value="ECO:0007669"/>
    <property type="project" value="TreeGrafter"/>
</dbReference>
<keyword evidence="5" id="KW-0805">Transcription regulation</keyword>
<dbReference type="Gene3D" id="2.130.10.10">
    <property type="entry name" value="YVTN repeat-like/Quinoprotein amine dehydrogenase"/>
    <property type="match status" value="2"/>
</dbReference>
<dbReference type="GO" id="GO:0005669">
    <property type="term" value="C:transcription factor TFIID complex"/>
    <property type="evidence" value="ECO:0007669"/>
    <property type="project" value="TreeGrafter"/>
</dbReference>
<dbReference type="PROSITE" id="PS50294">
    <property type="entry name" value="WD_REPEATS_REGION"/>
    <property type="match status" value="4"/>
</dbReference>
<evidence type="ECO:0000256" key="1">
    <source>
        <dbReference type="ARBA" id="ARBA00004123"/>
    </source>
</evidence>
<evidence type="ECO:0000313" key="10">
    <source>
        <dbReference type="EMBL" id="KAK9737316.1"/>
    </source>
</evidence>
<evidence type="ECO:0000256" key="2">
    <source>
        <dbReference type="ARBA" id="ARBA00009435"/>
    </source>
</evidence>
<keyword evidence="11" id="KW-1185">Reference proteome</keyword>
<comment type="subcellular location">
    <subcellularLocation>
        <location evidence="1">Nucleus</location>
    </subcellularLocation>
</comment>
<protein>
    <submittedName>
        <fullName evidence="10">WD40 associated region in TFIID subunit, NTD2 domain</fullName>
    </submittedName>
</protein>
<feature type="repeat" description="WD" evidence="8">
    <location>
        <begin position="302"/>
        <end position="343"/>
    </location>
</feature>
<feature type="repeat" description="WD" evidence="8">
    <location>
        <begin position="428"/>
        <end position="469"/>
    </location>
</feature>
<dbReference type="GO" id="GO:0006367">
    <property type="term" value="P:transcription initiation at RNA polymerase II promoter"/>
    <property type="evidence" value="ECO:0007669"/>
    <property type="project" value="TreeGrafter"/>
</dbReference>
<gene>
    <name evidence="10" type="ORF">QE152_g10820</name>
</gene>
<dbReference type="InterPro" id="IPR001680">
    <property type="entry name" value="WD40_rpt"/>
</dbReference>
<feature type="repeat" description="WD" evidence="8">
    <location>
        <begin position="477"/>
        <end position="505"/>
    </location>
</feature>
<dbReference type="InterPro" id="IPR019775">
    <property type="entry name" value="WD40_repeat_CS"/>
</dbReference>
<organism evidence="10 11">
    <name type="scientific">Popillia japonica</name>
    <name type="common">Japanese beetle</name>
    <dbReference type="NCBI Taxonomy" id="7064"/>
    <lineage>
        <taxon>Eukaryota</taxon>
        <taxon>Metazoa</taxon>
        <taxon>Ecdysozoa</taxon>
        <taxon>Arthropoda</taxon>
        <taxon>Hexapoda</taxon>
        <taxon>Insecta</taxon>
        <taxon>Pterygota</taxon>
        <taxon>Neoptera</taxon>
        <taxon>Endopterygota</taxon>
        <taxon>Coleoptera</taxon>
        <taxon>Polyphaga</taxon>
        <taxon>Scarabaeiformia</taxon>
        <taxon>Scarabaeidae</taxon>
        <taxon>Rutelinae</taxon>
        <taxon>Popillia</taxon>
    </lineage>
</organism>
<dbReference type="Gene3D" id="1.25.40.500">
    <property type="entry name" value="TFIID subunit TAF5, NTD2 domain"/>
    <property type="match status" value="1"/>
</dbReference>
<keyword evidence="4" id="KW-0677">Repeat</keyword>
<dbReference type="InterPro" id="IPR007582">
    <property type="entry name" value="TFIID_NTD2"/>
</dbReference>
<dbReference type="InterPro" id="IPR036322">
    <property type="entry name" value="WD40_repeat_dom_sf"/>
</dbReference>
<evidence type="ECO:0000256" key="7">
    <source>
        <dbReference type="ARBA" id="ARBA00023242"/>
    </source>
</evidence>
<dbReference type="CDD" id="cd00200">
    <property type="entry name" value="WD40"/>
    <property type="match status" value="1"/>
</dbReference>
<evidence type="ECO:0000256" key="3">
    <source>
        <dbReference type="ARBA" id="ARBA00022574"/>
    </source>
</evidence>
<feature type="domain" description="TFIID subunit TAF5 NTD2" evidence="9">
    <location>
        <begin position="69"/>
        <end position="197"/>
    </location>
</feature>
<dbReference type="Pfam" id="PF04494">
    <property type="entry name" value="TFIID_NTD2"/>
    <property type="match status" value="1"/>
</dbReference>
<dbReference type="AlphaFoldDB" id="A0AAW1LTI5"/>
<sequence>MEELKKDNTNKIKRNKHDQVTQAVLTYLQKRNYPITTPAEMKSDEMQLEMAVDNEVSRPNSIMYSCYNSDPTLIDHSYLKFISWVKDINHNKEHEDLSQIIAPLFCHLYLELIQRGHVERAANFLKVHLPIVEKYKNDNNILKLINIITNDMPDIQGIKKKFRSNKYIVVLDVKSAEMLKKFLGDSCHTIMLQVFQTCFQIQEGDEIEAKTNDFEHQEMINGHDNPSAFMLKLQQAVSSLKSESSNLIFTVGLSNIKDDITCGLISREAGIAVYSYNSSIFLKSLVTLKQLDGTDELSDVVLRKHNDRIYDLSYVSKLNYLVSGSQDKTIRLFDLNEYSQKMVYRGHDNPVYCISTSKGGDYIVSGSYDHTARLWSMEYGNTLRVYVGHTQEITSIDFHLNDLYLCTGSADKNIRMWSIKDANPVRLFLGSKGIIYCVAFSSNGKYLASAGDDKRLRIWDLITGKQLSEIKVGIEPIVKLTWSSDDSVLCTGTLDGIIRTWDTDNLIKTSVEPNQYSPKYTTTLNAKLLSIEYCHGTFACLTAKPSNSSYLNI</sequence>
<keyword evidence="7" id="KW-0539">Nucleus</keyword>
<dbReference type="EMBL" id="JASPKY010000101">
    <property type="protein sequence ID" value="KAK9737316.1"/>
    <property type="molecule type" value="Genomic_DNA"/>
</dbReference>
<comment type="caution">
    <text evidence="10">The sequence shown here is derived from an EMBL/GenBank/DDBJ whole genome shotgun (WGS) entry which is preliminary data.</text>
</comment>
<dbReference type="InterPro" id="IPR020472">
    <property type="entry name" value="WD40_PAC1"/>
</dbReference>
<name>A0AAW1LTI5_POPJA</name>
<dbReference type="PRINTS" id="PR00320">
    <property type="entry name" value="GPROTEINBRPT"/>
</dbReference>
<dbReference type="InterPro" id="IPR015943">
    <property type="entry name" value="WD40/YVTN_repeat-like_dom_sf"/>
</dbReference>
<evidence type="ECO:0000256" key="8">
    <source>
        <dbReference type="PROSITE-ProRule" id="PRU00221"/>
    </source>
</evidence>
<evidence type="ECO:0000259" key="9">
    <source>
        <dbReference type="Pfam" id="PF04494"/>
    </source>
</evidence>
<evidence type="ECO:0000256" key="4">
    <source>
        <dbReference type="ARBA" id="ARBA00022737"/>
    </source>
</evidence>
<dbReference type="SMART" id="SM00320">
    <property type="entry name" value="WD40"/>
    <property type="match status" value="5"/>
</dbReference>
<feature type="repeat" description="WD" evidence="8">
    <location>
        <begin position="386"/>
        <end position="427"/>
    </location>
</feature>
<dbReference type="PANTHER" id="PTHR19879:SF1">
    <property type="entry name" value="CANNONBALL-RELATED"/>
    <property type="match status" value="1"/>
</dbReference>
<keyword evidence="3 8" id="KW-0853">WD repeat</keyword>
<dbReference type="SUPFAM" id="SSF160897">
    <property type="entry name" value="Taf5 N-terminal domain-like"/>
    <property type="match status" value="1"/>
</dbReference>
<proteinExistence type="inferred from homology"/>
<dbReference type="PROSITE" id="PS50082">
    <property type="entry name" value="WD_REPEATS_2"/>
    <property type="match status" value="5"/>
</dbReference>
<accession>A0AAW1LTI5</accession>
<comment type="similarity">
    <text evidence="2">Belongs to the WD repeat TAF5 family.</text>
</comment>
<evidence type="ECO:0000256" key="6">
    <source>
        <dbReference type="ARBA" id="ARBA00023163"/>
    </source>
</evidence>
<feature type="repeat" description="WD" evidence="8">
    <location>
        <begin position="344"/>
        <end position="385"/>
    </location>
</feature>
<keyword evidence="6" id="KW-0804">Transcription</keyword>
<dbReference type="Pfam" id="PF00400">
    <property type="entry name" value="WD40"/>
    <property type="match status" value="5"/>
</dbReference>
<dbReference type="PROSITE" id="PS00678">
    <property type="entry name" value="WD_REPEATS_1"/>
    <property type="match status" value="2"/>
</dbReference>